<keyword evidence="3" id="KW-1185">Reference proteome</keyword>
<dbReference type="HOGENOM" id="CLU_139132_1_1_7"/>
<feature type="domain" description="Prenylated flavin chaperone LpdD-like" evidence="1">
    <location>
        <begin position="8"/>
        <end position="121"/>
    </location>
</feature>
<dbReference type="AlphaFoldDB" id="C6BYZ1"/>
<dbReference type="InterPro" id="IPR048844">
    <property type="entry name" value="LpdD_chaperone-like"/>
</dbReference>
<protein>
    <recommendedName>
        <fullName evidence="1">Prenylated flavin chaperone LpdD-like domain-containing protein</fullName>
    </recommendedName>
</protein>
<proteinExistence type="predicted"/>
<organism evidence="2 3">
    <name type="scientific">Maridesulfovibrio salexigens (strain ATCC 14822 / DSM 2638 / NCIMB 8403 / VKM B-1763)</name>
    <name type="common">Desulfovibrio salexigens</name>
    <dbReference type="NCBI Taxonomy" id="526222"/>
    <lineage>
        <taxon>Bacteria</taxon>
        <taxon>Pseudomonadati</taxon>
        <taxon>Thermodesulfobacteriota</taxon>
        <taxon>Desulfovibrionia</taxon>
        <taxon>Desulfovibrionales</taxon>
        <taxon>Desulfovibrionaceae</taxon>
        <taxon>Maridesulfovibrio</taxon>
    </lineage>
</organism>
<reference evidence="2 3" key="1">
    <citation type="submission" date="2009-06" db="EMBL/GenBank/DDBJ databases">
        <title>Complete sequence of Desulfovibrio salexigens DSM 2638.</title>
        <authorList>
            <consortium name="US DOE Joint Genome Institute"/>
            <person name="Lucas S."/>
            <person name="Copeland A."/>
            <person name="Lapidus A."/>
            <person name="Glavina del Rio T."/>
            <person name="Tice H."/>
            <person name="Bruce D."/>
            <person name="Goodwin L."/>
            <person name="Pitluck S."/>
            <person name="Munk A.C."/>
            <person name="Brettin T."/>
            <person name="Detter J.C."/>
            <person name="Han C."/>
            <person name="Tapia R."/>
            <person name="Larimer F."/>
            <person name="Land M."/>
            <person name="Hauser L."/>
            <person name="Kyrpides N."/>
            <person name="Anderson I."/>
            <person name="Wall J.D."/>
            <person name="Arkin A.P."/>
            <person name="Dehal P."/>
            <person name="Chivian D."/>
            <person name="Giles B."/>
            <person name="Hazen T.C."/>
        </authorList>
    </citation>
    <scope>NUCLEOTIDE SEQUENCE [LARGE SCALE GENOMIC DNA]</scope>
    <source>
        <strain evidence="3">ATCC 14822 / DSM 2638 / NCIMB 8403 / VKM B-1763</strain>
    </source>
</reference>
<dbReference type="OrthoDB" id="5878625at2"/>
<dbReference type="EMBL" id="CP001649">
    <property type="protein sequence ID" value="ACS78815.1"/>
    <property type="molecule type" value="Genomic_DNA"/>
</dbReference>
<name>C6BYZ1_MARSD</name>
<dbReference type="eggNOG" id="ENOG5032Z3Y">
    <property type="taxonomic scope" value="Bacteria"/>
</dbReference>
<dbReference type="Pfam" id="PF21758">
    <property type="entry name" value="PAC_bac"/>
    <property type="match status" value="1"/>
</dbReference>
<accession>C6BYZ1</accession>
<evidence type="ECO:0000313" key="2">
    <source>
        <dbReference type="EMBL" id="ACS78815.1"/>
    </source>
</evidence>
<dbReference type="RefSeq" id="WP_015850634.1">
    <property type="nucleotide sequence ID" value="NC_012881.1"/>
</dbReference>
<sequence length="122" mass="13172">MIRIEKTTARFTLIMTIERMGKDFNVSFYGGDEPHIGAVALAVPHAGLSDHAKVDSSVSLLTVCGHKEDELARKISYALATTFNCTVSVACGIHLDSATPQEIKDVLEAADELLAQVVRELS</sequence>
<gene>
    <name evidence="2" type="ordered locus">Desal_0749</name>
</gene>
<dbReference type="STRING" id="526222.Desal_0749"/>
<dbReference type="KEGG" id="dsa:Desal_0749"/>
<evidence type="ECO:0000259" key="1">
    <source>
        <dbReference type="Pfam" id="PF21758"/>
    </source>
</evidence>
<dbReference type="Proteomes" id="UP000002601">
    <property type="component" value="Chromosome"/>
</dbReference>
<evidence type="ECO:0000313" key="3">
    <source>
        <dbReference type="Proteomes" id="UP000002601"/>
    </source>
</evidence>